<keyword evidence="3" id="KW-1185">Reference proteome</keyword>
<dbReference type="RefSeq" id="WP_013007669.1">
    <property type="nucleotide sequence ID" value="NC_013939.1"/>
</dbReference>
<dbReference type="OrthoDB" id="9816309at2"/>
<dbReference type="Proteomes" id="UP000001520">
    <property type="component" value="Chromosome"/>
</dbReference>
<evidence type="ECO:0000313" key="3">
    <source>
        <dbReference type="Proteomes" id="UP000001520"/>
    </source>
</evidence>
<gene>
    <name evidence="2" type="ordered locus">DEFDS_0950</name>
</gene>
<sequence length="412" mass="49200">MQSSLLKKNTLFETICEFLSIECGFKITNATINRILEFIQHNSFLEQLSYEELIVFLRKNLISFILNNETYFFRNKDQIDKIIDYYKTQQIRGNLKILSFGCSTGEECYSLSIKFFLENINNYEIIGIDIDKDALEKAKKGEYTENSFRGNIDFYKNFFVKEKNKYLIKSFLKTNVKFIEINLLKENILKYFEEEYFDIILANNVLIYLDDKAINVVLNQLNQVLNKNGLFLTSKEESHIVDNSHIFTKDEFDNSVFKKINIEDVIKQEFRELYESNIKSDDENAENIYKLKDRYKNLSIEQLKNLLQQEKDKFKILAIYYLIFENSYNPEDLKNFITKLIENGFYNEGRKWLKTYLMIINPTEKDLNDYIDLCIKTKNYDDLINILKKKIKLFKNENDIKLYKTLTGKNYE</sequence>
<accession>D3PCU9</accession>
<dbReference type="PANTHER" id="PTHR24422:SF10">
    <property type="entry name" value="CHEMOTAXIS PROTEIN METHYLTRANSFERASE 2"/>
    <property type="match status" value="1"/>
</dbReference>
<dbReference type="PROSITE" id="PS50123">
    <property type="entry name" value="CHER"/>
    <property type="match status" value="1"/>
</dbReference>
<reference evidence="2 3" key="1">
    <citation type="journal article" date="2010" name="DNA Res.">
        <title>Bacterial lifestyle in a deep-sea hydrothermal vent chimney revealed by the genome sequence of the thermophilic bacterium Deferribacter desulfuricans SSM1.</title>
        <authorList>
            <person name="Takaki Y."/>
            <person name="Shimamura S."/>
            <person name="Nakagawa S."/>
            <person name="Fukuhara Y."/>
            <person name="Horikawa H."/>
            <person name="Ankai A."/>
            <person name="Harada T."/>
            <person name="Hosoyama A."/>
            <person name="Oguchi A."/>
            <person name="Fukui S."/>
            <person name="Fujita N."/>
            <person name="Takami H."/>
            <person name="Takai K."/>
        </authorList>
    </citation>
    <scope>NUCLEOTIDE SEQUENCE [LARGE SCALE GENOMIC DNA]</scope>
    <source>
        <strain evidence="3">DSM 14783 / JCM 11476 / NBRC 101012 / SSM1</strain>
    </source>
</reference>
<dbReference type="PRINTS" id="PR00996">
    <property type="entry name" value="CHERMTFRASE"/>
</dbReference>
<dbReference type="CDD" id="cd02440">
    <property type="entry name" value="AdoMet_MTases"/>
    <property type="match status" value="1"/>
</dbReference>
<dbReference type="GO" id="GO:0008757">
    <property type="term" value="F:S-adenosylmethionine-dependent methyltransferase activity"/>
    <property type="evidence" value="ECO:0007669"/>
    <property type="project" value="InterPro"/>
</dbReference>
<dbReference type="HOGENOM" id="CLU_690157_0_0_0"/>
<dbReference type="Pfam" id="PF01739">
    <property type="entry name" value="CheR"/>
    <property type="match status" value="1"/>
</dbReference>
<feature type="domain" description="CheR-type methyltransferase" evidence="1">
    <location>
        <begin position="58"/>
        <end position="238"/>
    </location>
</feature>
<dbReference type="PANTHER" id="PTHR24422">
    <property type="entry name" value="CHEMOTAXIS PROTEIN METHYLTRANSFERASE"/>
    <property type="match status" value="1"/>
</dbReference>
<proteinExistence type="predicted"/>
<dbReference type="AlphaFoldDB" id="D3PCU9"/>
<dbReference type="InterPro" id="IPR029063">
    <property type="entry name" value="SAM-dependent_MTases_sf"/>
</dbReference>
<protein>
    <recommendedName>
        <fullName evidence="1">CheR-type methyltransferase domain-containing protein</fullName>
    </recommendedName>
</protein>
<evidence type="ECO:0000313" key="2">
    <source>
        <dbReference type="EMBL" id="BAI80422.1"/>
    </source>
</evidence>
<organism evidence="2 3">
    <name type="scientific">Deferribacter desulfuricans (strain DSM 14783 / JCM 11476 / NBRC 101012 / SSM1)</name>
    <dbReference type="NCBI Taxonomy" id="639282"/>
    <lineage>
        <taxon>Bacteria</taxon>
        <taxon>Pseudomonadati</taxon>
        <taxon>Deferribacterota</taxon>
        <taxon>Deferribacteres</taxon>
        <taxon>Deferribacterales</taxon>
        <taxon>Deferribacteraceae</taxon>
        <taxon>Deferribacter</taxon>
    </lineage>
</organism>
<dbReference type="SMART" id="SM00138">
    <property type="entry name" value="MeTrc"/>
    <property type="match status" value="1"/>
</dbReference>
<dbReference type="eggNOG" id="COG1352">
    <property type="taxonomic scope" value="Bacteria"/>
</dbReference>
<dbReference type="Gene3D" id="3.40.50.150">
    <property type="entry name" value="Vaccinia Virus protein VP39"/>
    <property type="match status" value="1"/>
</dbReference>
<dbReference type="KEGG" id="ddf:DEFDS_0950"/>
<dbReference type="InterPro" id="IPR022642">
    <property type="entry name" value="CheR_C"/>
</dbReference>
<dbReference type="InterPro" id="IPR000780">
    <property type="entry name" value="CheR_MeTrfase"/>
</dbReference>
<dbReference type="STRING" id="639282.DEFDS_0950"/>
<dbReference type="SUPFAM" id="SSF53335">
    <property type="entry name" value="S-adenosyl-L-methionine-dependent methyltransferases"/>
    <property type="match status" value="1"/>
</dbReference>
<dbReference type="EMBL" id="AP011529">
    <property type="protein sequence ID" value="BAI80422.1"/>
    <property type="molecule type" value="Genomic_DNA"/>
</dbReference>
<name>D3PCU9_DEFDS</name>
<dbReference type="InterPro" id="IPR050903">
    <property type="entry name" value="Bact_Chemotaxis_MeTrfase"/>
</dbReference>
<evidence type="ECO:0000259" key="1">
    <source>
        <dbReference type="PROSITE" id="PS50123"/>
    </source>
</evidence>